<feature type="transmembrane region" description="Helical" evidence="6">
    <location>
        <begin position="355"/>
        <end position="375"/>
    </location>
</feature>
<feature type="transmembrane region" description="Helical" evidence="6">
    <location>
        <begin position="200"/>
        <end position="225"/>
    </location>
</feature>
<dbReference type="STRING" id="1678637.AC230_12240"/>
<organism evidence="8 9">
    <name type="scientific">Streptomyces caatingaensis</name>
    <dbReference type="NCBI Taxonomy" id="1678637"/>
    <lineage>
        <taxon>Bacteria</taxon>
        <taxon>Bacillati</taxon>
        <taxon>Actinomycetota</taxon>
        <taxon>Actinomycetes</taxon>
        <taxon>Kitasatosporales</taxon>
        <taxon>Streptomycetaceae</taxon>
        <taxon>Streptomyces</taxon>
    </lineage>
</organism>
<dbReference type="CDD" id="cd17324">
    <property type="entry name" value="MFS_NepI_like"/>
    <property type="match status" value="1"/>
</dbReference>
<protein>
    <recommendedName>
        <fullName evidence="7">Major facilitator superfamily (MFS) profile domain-containing protein</fullName>
    </recommendedName>
</protein>
<keyword evidence="5 6" id="KW-0472">Membrane</keyword>
<dbReference type="PANTHER" id="PTHR43124:SF10">
    <property type="entry name" value="PURINE EFFLUX PUMP PBUE"/>
    <property type="match status" value="1"/>
</dbReference>
<feature type="transmembrane region" description="Helical" evidence="6">
    <location>
        <begin position="43"/>
        <end position="62"/>
    </location>
</feature>
<keyword evidence="3 6" id="KW-0812">Transmembrane</keyword>
<comment type="caution">
    <text evidence="8">The sequence shown here is derived from an EMBL/GenBank/DDBJ whole genome shotgun (WGS) entry which is preliminary data.</text>
</comment>
<feature type="transmembrane region" description="Helical" evidence="6">
    <location>
        <begin position="127"/>
        <end position="149"/>
    </location>
</feature>
<comment type="subcellular location">
    <subcellularLocation>
        <location evidence="1">Cell membrane</location>
        <topology evidence="1">Multi-pass membrane protein</topology>
    </subcellularLocation>
</comment>
<feature type="transmembrane region" description="Helical" evidence="6">
    <location>
        <begin position="69"/>
        <end position="92"/>
    </location>
</feature>
<feature type="transmembrane region" description="Helical" evidence="6">
    <location>
        <begin position="288"/>
        <end position="309"/>
    </location>
</feature>
<evidence type="ECO:0000256" key="5">
    <source>
        <dbReference type="ARBA" id="ARBA00023136"/>
    </source>
</evidence>
<feature type="transmembrane region" description="Helical" evidence="6">
    <location>
        <begin position="261"/>
        <end position="282"/>
    </location>
</feature>
<dbReference type="GO" id="GO:0005886">
    <property type="term" value="C:plasma membrane"/>
    <property type="evidence" value="ECO:0007669"/>
    <property type="project" value="UniProtKB-SubCell"/>
</dbReference>
<evidence type="ECO:0000256" key="2">
    <source>
        <dbReference type="ARBA" id="ARBA00022475"/>
    </source>
</evidence>
<evidence type="ECO:0000259" key="7">
    <source>
        <dbReference type="PROSITE" id="PS50850"/>
    </source>
</evidence>
<dbReference type="Gene3D" id="1.20.1250.20">
    <property type="entry name" value="MFS general substrate transporter like domains"/>
    <property type="match status" value="1"/>
</dbReference>
<feature type="transmembrane region" description="Helical" evidence="6">
    <location>
        <begin position="237"/>
        <end position="254"/>
    </location>
</feature>
<dbReference type="Proteomes" id="UP000037288">
    <property type="component" value="Unassembled WGS sequence"/>
</dbReference>
<dbReference type="InterPro" id="IPR020846">
    <property type="entry name" value="MFS_dom"/>
</dbReference>
<evidence type="ECO:0000256" key="1">
    <source>
        <dbReference type="ARBA" id="ARBA00004651"/>
    </source>
</evidence>
<name>A0A0K9XGE5_9ACTN</name>
<dbReference type="InterPro" id="IPR050189">
    <property type="entry name" value="MFS_Efflux_Transporters"/>
</dbReference>
<dbReference type="AlphaFoldDB" id="A0A0K9XGE5"/>
<dbReference type="PATRIC" id="fig|1678637.3.peg.2638"/>
<accession>A0A0K9XGE5</accession>
<evidence type="ECO:0000313" key="8">
    <source>
        <dbReference type="EMBL" id="KNB52308.1"/>
    </source>
</evidence>
<reference evidence="9" key="1">
    <citation type="submission" date="2015-07" db="EMBL/GenBank/DDBJ databases">
        <title>Draft genome sequence of Streptomyces sp. CMAA 1322, a bacterium isolated from Caatinga biome, from dry forest semiarid of Brazil.</title>
        <authorList>
            <person name="Santos S.N."/>
            <person name="Gacesa R."/>
            <person name="Taketani R.G."/>
            <person name="Long P.F."/>
            <person name="Melo I.S."/>
        </authorList>
    </citation>
    <scope>NUCLEOTIDE SEQUENCE [LARGE SCALE GENOMIC DNA]</scope>
    <source>
        <strain evidence="9">CMAA 1322</strain>
    </source>
</reference>
<dbReference type="Pfam" id="PF07690">
    <property type="entry name" value="MFS_1"/>
    <property type="match status" value="1"/>
</dbReference>
<feature type="transmembrane region" description="Helical" evidence="6">
    <location>
        <begin position="330"/>
        <end position="349"/>
    </location>
</feature>
<dbReference type="SUPFAM" id="SSF103473">
    <property type="entry name" value="MFS general substrate transporter"/>
    <property type="match status" value="1"/>
</dbReference>
<keyword evidence="9" id="KW-1185">Reference proteome</keyword>
<feature type="transmembrane region" description="Helical" evidence="6">
    <location>
        <begin position="155"/>
        <end position="174"/>
    </location>
</feature>
<sequence length="399" mass="39677">MGRIWLLALGMFAIGTDLFIVSGLLPSVAGTLGLSTAAAGQTVTVFALTYAVAAPVLAGVTARVDRRTLLVTVLAVFAAGNGLSAVAPSYGVLLLSRVVAGAGAALYASTASAVAAGITAPERRGRALAVVYAGMTTAIALGVPLGSAIGEVASWRWAFGFVALLALATLAGLWPSLPSVPGRSAAGITRRLAAVRIRRAPAALLTTMLWVVGTFTVYTYLGAVLDRAGRVGAAQRPWLLLLFGVGSFFGVLAGGRLADRIGAVAGLAGSVGLLAVVLAALAPALRSAAGTAVALAAWGLVHWCAFPLIQHRLLALGGDDGDMLLALNNSAVYLGQTVAGAVGGLLAGAGRLGSLPWAGAASEVLALLVLAAGAVSRPLSARGRAVPGSGRRTRPGAAG</sequence>
<evidence type="ECO:0000256" key="6">
    <source>
        <dbReference type="SAM" id="Phobius"/>
    </source>
</evidence>
<dbReference type="RefSeq" id="WP_049716164.1">
    <property type="nucleotide sequence ID" value="NZ_LFXA01000007.1"/>
</dbReference>
<dbReference type="GO" id="GO:0022857">
    <property type="term" value="F:transmembrane transporter activity"/>
    <property type="evidence" value="ECO:0007669"/>
    <property type="project" value="InterPro"/>
</dbReference>
<dbReference type="InterPro" id="IPR011701">
    <property type="entry name" value="MFS"/>
</dbReference>
<dbReference type="EMBL" id="LFXA01000007">
    <property type="protein sequence ID" value="KNB52308.1"/>
    <property type="molecule type" value="Genomic_DNA"/>
</dbReference>
<dbReference type="PANTHER" id="PTHR43124">
    <property type="entry name" value="PURINE EFFLUX PUMP PBUE"/>
    <property type="match status" value="1"/>
</dbReference>
<evidence type="ECO:0000256" key="3">
    <source>
        <dbReference type="ARBA" id="ARBA00022692"/>
    </source>
</evidence>
<feature type="transmembrane region" description="Helical" evidence="6">
    <location>
        <begin position="98"/>
        <end position="120"/>
    </location>
</feature>
<gene>
    <name evidence="8" type="ORF">AC230_12240</name>
</gene>
<dbReference type="OrthoDB" id="9814237at2"/>
<keyword evidence="2" id="KW-1003">Cell membrane</keyword>
<feature type="domain" description="Major facilitator superfamily (MFS) profile" evidence="7">
    <location>
        <begin position="3"/>
        <end position="399"/>
    </location>
</feature>
<keyword evidence="4 6" id="KW-1133">Transmembrane helix</keyword>
<proteinExistence type="predicted"/>
<dbReference type="InterPro" id="IPR036259">
    <property type="entry name" value="MFS_trans_sf"/>
</dbReference>
<dbReference type="PROSITE" id="PS50850">
    <property type="entry name" value="MFS"/>
    <property type="match status" value="1"/>
</dbReference>
<evidence type="ECO:0000313" key="9">
    <source>
        <dbReference type="Proteomes" id="UP000037288"/>
    </source>
</evidence>
<evidence type="ECO:0000256" key="4">
    <source>
        <dbReference type="ARBA" id="ARBA00022989"/>
    </source>
</evidence>